<keyword evidence="8" id="KW-0346">Stress response</keyword>
<comment type="subunit">
    <text evidence="8">Homodimer.</text>
</comment>
<dbReference type="KEGG" id="mclo:DK849_02080"/>
<keyword evidence="10" id="KW-1185">Reference proteome</keyword>
<name>A0A2Z4LM52_9BACT</name>
<dbReference type="Proteomes" id="UP000249865">
    <property type="component" value="Chromosome"/>
</dbReference>
<evidence type="ECO:0000256" key="6">
    <source>
        <dbReference type="ARBA" id="ARBA00061004"/>
    </source>
</evidence>
<keyword evidence="1 8" id="KW-0479">Metal-binding</keyword>
<evidence type="ECO:0000256" key="8">
    <source>
        <dbReference type="HAMAP-Rule" id="MF_01152"/>
    </source>
</evidence>
<dbReference type="InterPro" id="IPR002939">
    <property type="entry name" value="DnaJ_C"/>
</dbReference>
<dbReference type="PROSITE" id="PS51188">
    <property type="entry name" value="ZF_CR"/>
    <property type="match status" value="1"/>
</dbReference>
<dbReference type="Gene3D" id="1.10.287.110">
    <property type="entry name" value="DnaJ domain"/>
    <property type="match status" value="1"/>
</dbReference>
<dbReference type="AlphaFoldDB" id="A0A2Z4LM52"/>
<feature type="binding site" evidence="8">
    <location>
        <position position="210"/>
    </location>
    <ligand>
        <name>Zn(2+)</name>
        <dbReference type="ChEBI" id="CHEBI:29105"/>
        <label>1</label>
    </ligand>
</feature>
<dbReference type="CDD" id="cd10719">
    <property type="entry name" value="DnaJ_zf"/>
    <property type="match status" value="1"/>
</dbReference>
<gene>
    <name evidence="8 9" type="primary">dnaJ</name>
    <name evidence="9" type="ORF">DK849_02080</name>
</gene>
<dbReference type="PRINTS" id="PR00625">
    <property type="entry name" value="JDOMAIN"/>
</dbReference>
<dbReference type="OrthoDB" id="9779889at2"/>
<dbReference type="GO" id="GO:0005524">
    <property type="term" value="F:ATP binding"/>
    <property type="evidence" value="ECO:0007669"/>
    <property type="project" value="InterPro"/>
</dbReference>
<comment type="domain">
    <text evidence="8">The J domain is necessary and sufficient to stimulate DnaK ATPase activity. Zinc center 1 plays an important role in the autonomous, DnaK-independent chaperone activity of DnaJ. Zinc center 2 is essential for interaction with DnaK and for DnaJ activity.</text>
</comment>
<dbReference type="Gene3D" id="2.10.230.10">
    <property type="entry name" value="Heat shock protein DnaJ, cysteine-rich domain"/>
    <property type="match status" value="1"/>
</dbReference>
<dbReference type="Gene3D" id="2.60.260.20">
    <property type="entry name" value="Urease metallochaperone UreE, N-terminal domain"/>
    <property type="match status" value="2"/>
</dbReference>
<dbReference type="GO" id="GO:0008270">
    <property type="term" value="F:zinc ion binding"/>
    <property type="evidence" value="ECO:0007669"/>
    <property type="project" value="UniProtKB-UniRule"/>
</dbReference>
<feature type="binding site" evidence="8">
    <location>
        <position position="171"/>
    </location>
    <ligand>
        <name>Zn(2+)</name>
        <dbReference type="ChEBI" id="CHEBI:29105"/>
        <label>2</label>
    </ligand>
</feature>
<proteinExistence type="inferred from homology"/>
<dbReference type="Pfam" id="PF00684">
    <property type="entry name" value="DnaJ_CXXCXGXG"/>
    <property type="match status" value="1"/>
</dbReference>
<dbReference type="CDD" id="cd10747">
    <property type="entry name" value="DnaJ_C"/>
    <property type="match status" value="1"/>
</dbReference>
<dbReference type="SUPFAM" id="SSF49493">
    <property type="entry name" value="HSP40/DnaJ peptide-binding domain"/>
    <property type="match status" value="2"/>
</dbReference>
<dbReference type="FunFam" id="2.10.230.10:FF:000002">
    <property type="entry name" value="Molecular chaperone DnaJ"/>
    <property type="match status" value="1"/>
</dbReference>
<evidence type="ECO:0000256" key="4">
    <source>
        <dbReference type="ARBA" id="ARBA00022833"/>
    </source>
</evidence>
<dbReference type="CDD" id="cd06257">
    <property type="entry name" value="DnaJ"/>
    <property type="match status" value="1"/>
</dbReference>
<sequence>MSKDSKRDYYEVLGIAKNATEKEIKSAYRKLAMQYHPDRNKAADAEEKFKEATEAYDVLIDPEKRSKYDKYGHNAFDKNNFNFSDSFFDDIFKSFGGSFSGGNPFEDLFNFGGSSRRQKRSSRGDDLQQSVSIDFLDAVHGKKAKLTLNKNTICNHCQGSGAENPSDIITCSTCNGTGEIMQRMGFFSTVSTCSKCYGTGKTIKNICKTCKGSKINSSIELVDIDIPAGIANGEHIILQGYGMPSLNGGKNGDLYLIVKIKPHKYYERINDDILISVPISIQHFLQENEIEIPTPHGDKKIKLTHDTKLNGIIKIAGYGIHNARSKRKGDLIITLQPYMPKIDKKNKEKIDEIFANVKDSTFEEWKKDF</sequence>
<dbReference type="Pfam" id="PF00226">
    <property type="entry name" value="DnaJ"/>
    <property type="match status" value="1"/>
</dbReference>
<dbReference type="GO" id="GO:0006260">
    <property type="term" value="P:DNA replication"/>
    <property type="evidence" value="ECO:0007669"/>
    <property type="project" value="UniProtKB-KW"/>
</dbReference>
<dbReference type="PROSITE" id="PS50076">
    <property type="entry name" value="DNAJ_2"/>
    <property type="match status" value="1"/>
</dbReference>
<comment type="subcellular location">
    <subcellularLocation>
        <location evidence="8">Cytoplasm</location>
    </subcellularLocation>
</comment>
<dbReference type="GO" id="GO:0042026">
    <property type="term" value="P:protein refolding"/>
    <property type="evidence" value="ECO:0007669"/>
    <property type="project" value="TreeGrafter"/>
</dbReference>
<evidence type="ECO:0000256" key="5">
    <source>
        <dbReference type="ARBA" id="ARBA00023186"/>
    </source>
</evidence>
<feature type="binding site" evidence="8">
    <location>
        <position position="207"/>
    </location>
    <ligand>
        <name>Zn(2+)</name>
        <dbReference type="ChEBI" id="CHEBI:29105"/>
        <label>1</label>
    </ligand>
</feature>
<keyword evidence="8" id="KW-0235">DNA replication</keyword>
<keyword evidence="2 8" id="KW-0677">Repeat</keyword>
<dbReference type="NCBIfam" id="TIGR02349">
    <property type="entry name" value="DnaJ_bact"/>
    <property type="match status" value="1"/>
</dbReference>
<dbReference type="GO" id="GO:0005737">
    <property type="term" value="C:cytoplasm"/>
    <property type="evidence" value="ECO:0007669"/>
    <property type="project" value="UniProtKB-SubCell"/>
</dbReference>
<reference evidence="10" key="1">
    <citation type="submission" date="2018-06" db="EMBL/GenBank/DDBJ databases">
        <title>Complete genome sequences of Mycoplasma anatis, M. anseris and M. cloacale type strains.</title>
        <authorList>
            <person name="Grozner D."/>
            <person name="Forro B."/>
            <person name="Sulyok K.M."/>
            <person name="Marton S."/>
            <person name="Kreizinger Z."/>
            <person name="Banyai K."/>
            <person name="Gyuranecz M."/>
        </authorList>
    </citation>
    <scope>NUCLEOTIDE SEQUENCE [LARGE SCALE GENOMIC DNA]</scope>
    <source>
        <strain evidence="10">NCTC 10199</strain>
    </source>
</reference>
<dbReference type="InterPro" id="IPR001305">
    <property type="entry name" value="HSP_DnaJ_Cys-rich_dom"/>
</dbReference>
<dbReference type="InterPro" id="IPR008971">
    <property type="entry name" value="HSP40/DnaJ_pept-bd"/>
</dbReference>
<keyword evidence="8" id="KW-0963">Cytoplasm</keyword>
<keyword evidence="4 8" id="KW-0862">Zinc</keyword>
<evidence type="ECO:0000256" key="2">
    <source>
        <dbReference type="ARBA" id="ARBA00022737"/>
    </source>
</evidence>
<dbReference type="InterPro" id="IPR001623">
    <property type="entry name" value="DnaJ_domain"/>
</dbReference>
<dbReference type="InterPro" id="IPR036869">
    <property type="entry name" value="J_dom_sf"/>
</dbReference>
<feature type="binding site" evidence="8">
    <location>
        <position position="157"/>
    </location>
    <ligand>
        <name>Zn(2+)</name>
        <dbReference type="ChEBI" id="CHEBI:29105"/>
        <label>1</label>
    </ligand>
</feature>
<feature type="binding site" evidence="8">
    <location>
        <position position="196"/>
    </location>
    <ligand>
        <name>Zn(2+)</name>
        <dbReference type="ChEBI" id="CHEBI:29105"/>
        <label>2</label>
    </ligand>
</feature>
<dbReference type="InterPro" id="IPR012724">
    <property type="entry name" value="DnaJ"/>
</dbReference>
<dbReference type="InterPro" id="IPR036410">
    <property type="entry name" value="HSP_DnaJ_Cys-rich_dom_sf"/>
</dbReference>
<dbReference type="PANTHER" id="PTHR43096:SF52">
    <property type="entry name" value="DNAJ HOMOLOG 1, MITOCHONDRIAL-RELATED"/>
    <property type="match status" value="1"/>
</dbReference>
<feature type="binding site" evidence="8">
    <location>
        <position position="174"/>
    </location>
    <ligand>
        <name>Zn(2+)</name>
        <dbReference type="ChEBI" id="CHEBI:29105"/>
        <label>2</label>
    </ligand>
</feature>
<keyword evidence="3 8" id="KW-0863">Zinc-finger</keyword>
<accession>A0A2Z4LM52</accession>
<dbReference type="GO" id="GO:0009408">
    <property type="term" value="P:response to heat"/>
    <property type="evidence" value="ECO:0007669"/>
    <property type="project" value="InterPro"/>
</dbReference>
<dbReference type="SUPFAM" id="SSF57938">
    <property type="entry name" value="DnaJ/Hsp40 cysteine-rich domain"/>
    <property type="match status" value="1"/>
</dbReference>
<dbReference type="HAMAP" id="MF_01152">
    <property type="entry name" value="DnaJ"/>
    <property type="match status" value="1"/>
</dbReference>
<evidence type="ECO:0000256" key="7">
    <source>
        <dbReference type="ARBA" id="ARBA00067609"/>
    </source>
</evidence>
<dbReference type="Pfam" id="PF01556">
    <property type="entry name" value="DnaJ_C"/>
    <property type="match status" value="1"/>
</dbReference>
<evidence type="ECO:0000256" key="3">
    <source>
        <dbReference type="ARBA" id="ARBA00022771"/>
    </source>
</evidence>
<dbReference type="SUPFAM" id="SSF46565">
    <property type="entry name" value="Chaperone J-domain"/>
    <property type="match status" value="1"/>
</dbReference>
<dbReference type="SMART" id="SM00271">
    <property type="entry name" value="DnaJ"/>
    <property type="match status" value="1"/>
</dbReference>
<dbReference type="GO" id="GO:0051082">
    <property type="term" value="F:unfolded protein binding"/>
    <property type="evidence" value="ECO:0007669"/>
    <property type="project" value="UniProtKB-UniRule"/>
</dbReference>
<dbReference type="EMBL" id="CP030103">
    <property type="protein sequence ID" value="AWX42843.1"/>
    <property type="molecule type" value="Genomic_DNA"/>
</dbReference>
<comment type="caution">
    <text evidence="8">Lacks conserved residue(s) required for the propagation of feature annotation.</text>
</comment>
<dbReference type="RefSeq" id="WP_029330311.1">
    <property type="nucleotide sequence ID" value="NZ_CP030103.1"/>
</dbReference>
<dbReference type="NCBIfam" id="NF008035">
    <property type="entry name" value="PRK10767.1"/>
    <property type="match status" value="1"/>
</dbReference>
<evidence type="ECO:0000256" key="1">
    <source>
        <dbReference type="ARBA" id="ARBA00022723"/>
    </source>
</evidence>
<evidence type="ECO:0000313" key="10">
    <source>
        <dbReference type="Proteomes" id="UP000249865"/>
    </source>
</evidence>
<organism evidence="9 10">
    <name type="scientific">Metamycoplasma cloacale</name>
    <dbReference type="NCBI Taxonomy" id="92401"/>
    <lineage>
        <taxon>Bacteria</taxon>
        <taxon>Bacillati</taxon>
        <taxon>Mycoplasmatota</taxon>
        <taxon>Mycoplasmoidales</taxon>
        <taxon>Metamycoplasmataceae</taxon>
        <taxon>Metamycoplasma</taxon>
    </lineage>
</organism>
<dbReference type="PROSITE" id="PS00636">
    <property type="entry name" value="DNAJ_1"/>
    <property type="match status" value="1"/>
</dbReference>
<comment type="cofactor">
    <cofactor evidence="8">
        <name>Zn(2+)</name>
        <dbReference type="ChEBI" id="CHEBI:29105"/>
    </cofactor>
    <text evidence="8">Binds 2 Zn(2+) ions per monomer.</text>
</comment>
<dbReference type="GO" id="GO:0031072">
    <property type="term" value="F:heat shock protein binding"/>
    <property type="evidence" value="ECO:0007669"/>
    <property type="project" value="InterPro"/>
</dbReference>
<keyword evidence="5 8" id="KW-0143">Chaperone</keyword>
<dbReference type="InterPro" id="IPR018253">
    <property type="entry name" value="DnaJ_domain_CS"/>
</dbReference>
<feature type="binding site" evidence="8">
    <location>
        <position position="154"/>
    </location>
    <ligand>
        <name>Zn(2+)</name>
        <dbReference type="ChEBI" id="CHEBI:29105"/>
        <label>1</label>
    </ligand>
</feature>
<protein>
    <recommendedName>
        <fullName evidence="7 8">Chaperone protein DnaJ</fullName>
    </recommendedName>
</protein>
<comment type="function">
    <text evidence="8">Participates actively in the response to hyperosmotic and heat shock by preventing the aggregation of stress-denatured proteins and by disaggregating proteins, also in an autonomous, DnaK-independent fashion. Unfolded proteins bind initially to DnaJ; upon interaction with the DnaJ-bound protein, DnaK hydrolyzes its bound ATP, resulting in the formation of a stable complex. GrpE releases ADP from DnaK; ATP binding to DnaK triggers the release of the substrate protein, thus completing the reaction cycle. Several rounds of ATP-dependent interactions between DnaJ, DnaK and GrpE are required for fully efficient folding. Also involved, together with DnaK and GrpE, in the DNA replication of plasmids through activation of initiation proteins.</text>
</comment>
<dbReference type="PANTHER" id="PTHR43096">
    <property type="entry name" value="DNAJ HOMOLOG 1, MITOCHONDRIAL-RELATED"/>
    <property type="match status" value="1"/>
</dbReference>
<evidence type="ECO:0000313" key="9">
    <source>
        <dbReference type="EMBL" id="AWX42843.1"/>
    </source>
</evidence>
<feature type="binding site" evidence="8">
    <location>
        <position position="193"/>
    </location>
    <ligand>
        <name>Zn(2+)</name>
        <dbReference type="ChEBI" id="CHEBI:29105"/>
        <label>2</label>
    </ligand>
</feature>
<comment type="similarity">
    <text evidence="6 8">Belongs to the DnaJ family.</text>
</comment>